<keyword evidence="10" id="KW-1185">Reference proteome</keyword>
<dbReference type="Pfam" id="PF02518">
    <property type="entry name" value="HATPase_c"/>
    <property type="match status" value="1"/>
</dbReference>
<gene>
    <name evidence="9" type="ORF">GJU39_06020</name>
</gene>
<dbReference type="InterPro" id="IPR005467">
    <property type="entry name" value="His_kinase_dom"/>
</dbReference>
<dbReference type="SMART" id="SM00387">
    <property type="entry name" value="HATPase_c"/>
    <property type="match status" value="1"/>
</dbReference>
<feature type="coiled-coil region" evidence="7">
    <location>
        <begin position="199"/>
        <end position="226"/>
    </location>
</feature>
<evidence type="ECO:0000259" key="8">
    <source>
        <dbReference type="PROSITE" id="PS50109"/>
    </source>
</evidence>
<dbReference type="FunFam" id="3.30.565.10:FF:000006">
    <property type="entry name" value="Sensor histidine kinase WalK"/>
    <property type="match status" value="1"/>
</dbReference>
<dbReference type="SMART" id="SM00388">
    <property type="entry name" value="HisKA"/>
    <property type="match status" value="1"/>
</dbReference>
<dbReference type="PRINTS" id="PR00344">
    <property type="entry name" value="BCTRLSENSOR"/>
</dbReference>
<dbReference type="InterPro" id="IPR003594">
    <property type="entry name" value="HATPase_dom"/>
</dbReference>
<evidence type="ECO:0000256" key="3">
    <source>
        <dbReference type="ARBA" id="ARBA00022553"/>
    </source>
</evidence>
<evidence type="ECO:0000256" key="2">
    <source>
        <dbReference type="ARBA" id="ARBA00012438"/>
    </source>
</evidence>
<dbReference type="InterPro" id="IPR003661">
    <property type="entry name" value="HisK_dim/P_dom"/>
</dbReference>
<evidence type="ECO:0000256" key="7">
    <source>
        <dbReference type="SAM" id="Coils"/>
    </source>
</evidence>
<dbReference type="SUPFAM" id="SSF55874">
    <property type="entry name" value="ATPase domain of HSP90 chaperone/DNA topoisomerase II/histidine kinase"/>
    <property type="match status" value="1"/>
</dbReference>
<comment type="caution">
    <text evidence="9">The sequence shown here is derived from an EMBL/GenBank/DDBJ whole genome shotgun (WGS) entry which is preliminary data.</text>
</comment>
<dbReference type="CDD" id="cd00082">
    <property type="entry name" value="HisKA"/>
    <property type="match status" value="1"/>
</dbReference>
<dbReference type="AlphaFoldDB" id="A0A7K0FW41"/>
<dbReference type="PANTHER" id="PTHR43711">
    <property type="entry name" value="TWO-COMPONENT HISTIDINE KINASE"/>
    <property type="match status" value="1"/>
</dbReference>
<dbReference type="InterPro" id="IPR050736">
    <property type="entry name" value="Sensor_HK_Regulatory"/>
</dbReference>
<dbReference type="Gene3D" id="3.30.565.10">
    <property type="entry name" value="Histidine kinase-like ATPase, C-terminal domain"/>
    <property type="match status" value="1"/>
</dbReference>
<proteinExistence type="predicted"/>
<dbReference type="CDD" id="cd00075">
    <property type="entry name" value="HATPase"/>
    <property type="match status" value="1"/>
</dbReference>
<dbReference type="Gene3D" id="1.10.287.130">
    <property type="match status" value="1"/>
</dbReference>
<keyword evidence="3" id="KW-0597">Phosphoprotein</keyword>
<dbReference type="OrthoDB" id="9757990at2"/>
<evidence type="ECO:0000256" key="1">
    <source>
        <dbReference type="ARBA" id="ARBA00000085"/>
    </source>
</evidence>
<sequence>MESKLSLLNRFIEEDTLLYFAIDLNQECIVEHNNAFATFFNEIDFNSDHQNIVALVFPEDIGYLQAAYQDLQPGVMSDNIEFRMVLQQRTYHLLANVLIDKDDPNILSGRVTDITEKKIYIEKLMEYTNKKNAVLNIVSHDLAGPLGSIQMLSSLLKKHLKENTEERITKIIDMIEANSKRGIKMIQEFIKKEFLESIGVELLKKRRNLVEKIEQLLDEYKSSELHLDLTFVFKCALPEVYVFIDEVKFMQAVNNLISNAIKFTPDHGTITICLQVTENIVQLSIEDTGIGIPEKFHEKLFDKFNLAGRTGLRGEHSVGLGMSIIKTIVEWHEGKIWFESEENKGTTFFIALNEGLAPSQQSSSLQKTENE</sequence>
<reference evidence="9 10" key="1">
    <citation type="submission" date="2019-11" db="EMBL/GenBank/DDBJ databases">
        <title>Pedobacter petrophilus genome.</title>
        <authorList>
            <person name="Feldbauer M.J."/>
            <person name="Newman J.D."/>
        </authorList>
    </citation>
    <scope>NUCLEOTIDE SEQUENCE [LARGE SCALE GENOMIC DNA]</scope>
    <source>
        <strain evidence="9 10">LMG 29686</strain>
    </source>
</reference>
<dbReference type="InterPro" id="IPR004358">
    <property type="entry name" value="Sig_transdc_His_kin-like_C"/>
</dbReference>
<accession>A0A7K0FW41</accession>
<evidence type="ECO:0000256" key="5">
    <source>
        <dbReference type="ARBA" id="ARBA00022777"/>
    </source>
</evidence>
<feature type="domain" description="Histidine kinase" evidence="8">
    <location>
        <begin position="137"/>
        <end position="356"/>
    </location>
</feature>
<dbReference type="InterPro" id="IPR036097">
    <property type="entry name" value="HisK_dim/P_sf"/>
</dbReference>
<keyword evidence="6" id="KW-0902">Two-component regulatory system</keyword>
<dbReference type="PROSITE" id="PS50109">
    <property type="entry name" value="HIS_KIN"/>
    <property type="match status" value="1"/>
</dbReference>
<evidence type="ECO:0000256" key="6">
    <source>
        <dbReference type="ARBA" id="ARBA00023012"/>
    </source>
</evidence>
<keyword evidence="5 9" id="KW-0418">Kinase</keyword>
<evidence type="ECO:0000313" key="9">
    <source>
        <dbReference type="EMBL" id="MRX75641.1"/>
    </source>
</evidence>
<dbReference type="GO" id="GO:0000155">
    <property type="term" value="F:phosphorelay sensor kinase activity"/>
    <property type="evidence" value="ECO:0007669"/>
    <property type="project" value="InterPro"/>
</dbReference>
<dbReference type="Proteomes" id="UP000487757">
    <property type="component" value="Unassembled WGS sequence"/>
</dbReference>
<evidence type="ECO:0000313" key="10">
    <source>
        <dbReference type="Proteomes" id="UP000487757"/>
    </source>
</evidence>
<keyword evidence="4" id="KW-0808">Transferase</keyword>
<keyword evidence="7" id="KW-0175">Coiled coil</keyword>
<dbReference type="PANTHER" id="PTHR43711:SF26">
    <property type="entry name" value="SENSOR HISTIDINE KINASE RCSC"/>
    <property type="match status" value="1"/>
</dbReference>
<protein>
    <recommendedName>
        <fullName evidence="2">histidine kinase</fullName>
        <ecNumber evidence="2">2.7.13.3</ecNumber>
    </recommendedName>
</protein>
<name>A0A7K0FW41_9SPHI</name>
<dbReference type="InterPro" id="IPR036890">
    <property type="entry name" value="HATPase_C_sf"/>
</dbReference>
<dbReference type="RefSeq" id="WP_154279799.1">
    <property type="nucleotide sequence ID" value="NZ_JBHUJQ010000001.1"/>
</dbReference>
<dbReference type="EMBL" id="WKKH01000006">
    <property type="protein sequence ID" value="MRX75641.1"/>
    <property type="molecule type" value="Genomic_DNA"/>
</dbReference>
<evidence type="ECO:0000256" key="4">
    <source>
        <dbReference type="ARBA" id="ARBA00022679"/>
    </source>
</evidence>
<comment type="catalytic activity">
    <reaction evidence="1">
        <text>ATP + protein L-histidine = ADP + protein N-phospho-L-histidine.</text>
        <dbReference type="EC" id="2.7.13.3"/>
    </reaction>
</comment>
<organism evidence="9 10">
    <name type="scientific">Pedobacter petrophilus</name>
    <dbReference type="NCBI Taxonomy" id="1908241"/>
    <lineage>
        <taxon>Bacteria</taxon>
        <taxon>Pseudomonadati</taxon>
        <taxon>Bacteroidota</taxon>
        <taxon>Sphingobacteriia</taxon>
        <taxon>Sphingobacteriales</taxon>
        <taxon>Sphingobacteriaceae</taxon>
        <taxon>Pedobacter</taxon>
    </lineage>
</organism>
<dbReference type="EC" id="2.7.13.3" evidence="2"/>
<dbReference type="SUPFAM" id="SSF47384">
    <property type="entry name" value="Homodimeric domain of signal transducing histidine kinase"/>
    <property type="match status" value="1"/>
</dbReference>